<evidence type="ECO:0000256" key="1">
    <source>
        <dbReference type="SAM" id="MobiDB-lite"/>
    </source>
</evidence>
<keyword evidence="5" id="KW-1185">Reference proteome</keyword>
<organism evidence="3 5">
    <name type="scientific">Didymodactylos carnosus</name>
    <dbReference type="NCBI Taxonomy" id="1234261"/>
    <lineage>
        <taxon>Eukaryota</taxon>
        <taxon>Metazoa</taxon>
        <taxon>Spiralia</taxon>
        <taxon>Gnathifera</taxon>
        <taxon>Rotifera</taxon>
        <taxon>Eurotatoria</taxon>
        <taxon>Bdelloidea</taxon>
        <taxon>Philodinida</taxon>
        <taxon>Philodinidae</taxon>
        <taxon>Didymodactylos</taxon>
    </lineage>
</organism>
<feature type="transmembrane region" description="Helical" evidence="2">
    <location>
        <begin position="20"/>
        <end position="48"/>
    </location>
</feature>
<gene>
    <name evidence="3" type="ORF">GPM918_LOCUS23307</name>
    <name evidence="4" type="ORF">SRO942_LOCUS23306</name>
</gene>
<keyword evidence="2" id="KW-0812">Transmembrane</keyword>
<name>A0A814VVM4_9BILA</name>
<comment type="caution">
    <text evidence="3">The sequence shown here is derived from an EMBL/GenBank/DDBJ whole genome shotgun (WGS) entry which is preliminary data.</text>
</comment>
<keyword evidence="2" id="KW-0472">Membrane</keyword>
<feature type="non-terminal residue" evidence="3">
    <location>
        <position position="1"/>
    </location>
</feature>
<evidence type="ECO:0000256" key="2">
    <source>
        <dbReference type="SAM" id="Phobius"/>
    </source>
</evidence>
<dbReference type="Proteomes" id="UP000663829">
    <property type="component" value="Unassembled WGS sequence"/>
</dbReference>
<evidence type="ECO:0000313" key="3">
    <source>
        <dbReference type="EMBL" id="CAF1193031.1"/>
    </source>
</evidence>
<dbReference type="Proteomes" id="UP000681722">
    <property type="component" value="Unassembled WGS sequence"/>
</dbReference>
<feature type="transmembrane region" description="Helical" evidence="2">
    <location>
        <begin position="105"/>
        <end position="127"/>
    </location>
</feature>
<feature type="compositionally biased region" description="Basic residues" evidence="1">
    <location>
        <begin position="187"/>
        <end position="199"/>
    </location>
</feature>
<keyword evidence="2" id="KW-1133">Transmembrane helix</keyword>
<protein>
    <recommendedName>
        <fullName evidence="6">G protein-coupled receptor</fullName>
    </recommendedName>
</protein>
<evidence type="ECO:0000313" key="5">
    <source>
        <dbReference type="Proteomes" id="UP000663829"/>
    </source>
</evidence>
<reference evidence="3" key="1">
    <citation type="submission" date="2021-02" db="EMBL/GenBank/DDBJ databases">
        <authorList>
            <person name="Nowell W R."/>
        </authorList>
    </citation>
    <scope>NUCLEOTIDE SEQUENCE</scope>
</reference>
<proteinExistence type="predicted"/>
<feature type="region of interest" description="Disordered" evidence="1">
    <location>
        <begin position="163"/>
        <end position="213"/>
    </location>
</feature>
<feature type="compositionally biased region" description="Polar residues" evidence="1">
    <location>
        <begin position="174"/>
        <end position="184"/>
    </location>
</feature>
<sequence length="213" mass="24107">WYRRAPSEYFCVSLVADTLYFLYAVFTCYAMPCLTLMAIIYLWVWLYVLRQTATSTAQRISTINREFNMLKRIILPLATLTGLAIPYVILYAYENIRRGDIFYLSYHVSLLFISFGLCIMDLVTLLLTPQIKTIFMRTICQIKQNMRRSISVIGNDSDVGDRAASTAGNGGNGSRITTTATTGQKKGGNKNKKRKKNRVRPAGVCQSSHETVE</sequence>
<accession>A0A814VVM4</accession>
<dbReference type="SUPFAM" id="SSF81321">
    <property type="entry name" value="Family A G protein-coupled receptor-like"/>
    <property type="match status" value="1"/>
</dbReference>
<feature type="transmembrane region" description="Helical" evidence="2">
    <location>
        <begin position="69"/>
        <end position="93"/>
    </location>
</feature>
<dbReference type="EMBL" id="CAJOBC010008280">
    <property type="protein sequence ID" value="CAF3957263.1"/>
    <property type="molecule type" value="Genomic_DNA"/>
</dbReference>
<evidence type="ECO:0000313" key="4">
    <source>
        <dbReference type="EMBL" id="CAF3957263.1"/>
    </source>
</evidence>
<dbReference type="EMBL" id="CAJNOQ010008279">
    <property type="protein sequence ID" value="CAF1193031.1"/>
    <property type="molecule type" value="Genomic_DNA"/>
</dbReference>
<evidence type="ECO:0008006" key="6">
    <source>
        <dbReference type="Google" id="ProtNLM"/>
    </source>
</evidence>
<dbReference type="AlphaFoldDB" id="A0A814VVM4"/>